<evidence type="ECO:0000313" key="3">
    <source>
        <dbReference type="Proteomes" id="UP000253987"/>
    </source>
</evidence>
<feature type="domain" description="GAF" evidence="1">
    <location>
        <begin position="161"/>
        <end position="325"/>
    </location>
</feature>
<evidence type="ECO:0000313" key="2">
    <source>
        <dbReference type="EMBL" id="PXX91830.1"/>
    </source>
</evidence>
<dbReference type="InterPro" id="IPR029016">
    <property type="entry name" value="GAF-like_dom_sf"/>
</dbReference>
<proteinExistence type="predicted"/>
<dbReference type="AlphaFoldDB" id="A0A2V4A0C3"/>
<dbReference type="Proteomes" id="UP000253987">
    <property type="component" value="Unassembled WGS sequence"/>
</dbReference>
<keyword evidence="3" id="KW-1185">Reference proteome</keyword>
<dbReference type="PANTHER" id="PTHR40660:SF1">
    <property type="entry name" value="5'-PHOSPHATE OXIDASE PUTATIVE DOMAIN-CONTAINING PROTEIN-RELATED"/>
    <property type="match status" value="1"/>
</dbReference>
<dbReference type="SUPFAM" id="SSF55781">
    <property type="entry name" value="GAF domain-like"/>
    <property type="match status" value="1"/>
</dbReference>
<reference evidence="3" key="1">
    <citation type="submission" date="2018-05" db="EMBL/GenBank/DDBJ databases">
        <authorList>
            <person name="Lu D."/>
        </authorList>
    </citation>
    <scope>NUCLEOTIDE SEQUENCE [LARGE SCALE GENOMIC DNA]</scope>
    <source>
        <strain evidence="3">F01</strain>
    </source>
</reference>
<evidence type="ECO:0000259" key="1">
    <source>
        <dbReference type="SMART" id="SM00065"/>
    </source>
</evidence>
<comment type="caution">
    <text evidence="2">The sequence shown here is derived from an EMBL/GenBank/DDBJ whole genome shotgun (WGS) entry which is preliminary data.</text>
</comment>
<dbReference type="InterPro" id="IPR003018">
    <property type="entry name" value="GAF"/>
</dbReference>
<dbReference type="SUPFAM" id="SSF50475">
    <property type="entry name" value="FMN-binding split barrel"/>
    <property type="match status" value="1"/>
</dbReference>
<dbReference type="InterPro" id="IPR012349">
    <property type="entry name" value="Split_barrel_FMN-bd"/>
</dbReference>
<accession>A0A2V4A0C3</accession>
<organism evidence="2 3">
    <name type="scientific">Marinobacter vulgaris</name>
    <dbReference type="NCBI Taxonomy" id="1928331"/>
    <lineage>
        <taxon>Bacteria</taxon>
        <taxon>Pseudomonadati</taxon>
        <taxon>Pseudomonadota</taxon>
        <taxon>Gammaproteobacteria</taxon>
        <taxon>Pseudomonadales</taxon>
        <taxon>Marinobacteraceae</taxon>
        <taxon>Marinobacter</taxon>
    </lineage>
</organism>
<dbReference type="RefSeq" id="WP_114612711.1">
    <property type="nucleotide sequence ID" value="NZ_QFWX01000003.1"/>
</dbReference>
<reference evidence="2 3" key="2">
    <citation type="submission" date="2018-06" db="EMBL/GenBank/DDBJ databases">
        <title>Marinobactersediminissp. nov, a moderately halophilic bacterium isolated from marine solar saltern.</title>
        <authorList>
            <person name="Zhang Y."/>
        </authorList>
    </citation>
    <scope>NUCLEOTIDE SEQUENCE [LARGE SCALE GENOMIC DNA]</scope>
    <source>
        <strain evidence="2 3">F01</strain>
    </source>
</reference>
<protein>
    <submittedName>
        <fullName evidence="2">GAF domain-containing protein</fullName>
    </submittedName>
</protein>
<dbReference type="Gene3D" id="3.30.450.40">
    <property type="match status" value="1"/>
</dbReference>
<name>A0A2V4A0C3_9GAMM</name>
<dbReference type="OrthoDB" id="1494384at2"/>
<dbReference type="Gene3D" id="2.30.110.10">
    <property type="entry name" value="Electron Transport, Fmn-binding Protein, Chain A"/>
    <property type="match status" value="1"/>
</dbReference>
<dbReference type="Pfam" id="PF13185">
    <property type="entry name" value="GAF_2"/>
    <property type="match status" value="1"/>
</dbReference>
<dbReference type="SMART" id="SM00065">
    <property type="entry name" value="GAF"/>
    <property type="match status" value="1"/>
</dbReference>
<gene>
    <name evidence="2" type="ORF">DIT71_08220</name>
</gene>
<dbReference type="PANTHER" id="PTHR40660">
    <property type="entry name" value="5'-PHOSPHATE OXIDASE PUTATIVE DOMAIN-CONTAINING PROTEIN-RELATED"/>
    <property type="match status" value="1"/>
</dbReference>
<sequence length="447" mass="49357">MQPLLSSLRRCFEGAVPAVIATCDENAMPNVAYLSQVHYIDEDHVALSFQFFNTTRKNILINPTATILLVDPVTAQHYHLHLSYLHTISEGPLFESMKARLAGIASHSGMSDVFRLKGSDIYRVQSIEPVPDTSPPFAAPLAPSLLPVLRRSIERLGACQDLSSLLTDTLACLAQEFNIQHAMVLMLDAAGDKLYTVASRGYIHSGVGSEIGLGEGIIGVAAREGVPIRIGHCATEYLYSRAVRESYLQNNASIDLEMSIPLPGLARSGSQIAVPILHGKQLIAVLYAESPEEMRFSWDDEDALVAFSHYLALAIKSLERRSDLAVEPATRKPVSKAGSKPVDVCFYRTDQTVFINNEYLIKGVAGAILWKLVRDHNALGRDEFTNRELRRDNSLHLPDVVDNLEARLILLQRRLAERCTSLAIEKIGRGRFRLRVTGVLHLREAAG</sequence>
<dbReference type="EMBL" id="QFWX01000003">
    <property type="protein sequence ID" value="PXX91830.1"/>
    <property type="molecule type" value="Genomic_DNA"/>
</dbReference>